<dbReference type="AlphaFoldDB" id="A0A1X9T351"/>
<reference evidence="2 3" key="1">
    <citation type="journal article" date="2017" name="Genome Biol. Evol.">
        <title>Comparative Genomic Analysis Identifies a Campylobacter Clade Deficient in Selenium Metabolism.</title>
        <authorList>
            <person name="Miller W.G."/>
            <person name="Yee E."/>
            <person name="Lopes B.S."/>
            <person name="Chapman M.H."/>
            <person name="Huynh S."/>
            <person name="Bono J.L."/>
            <person name="Parker C.T."/>
            <person name="Strachan N.J.C."/>
            <person name="Forbes K.J."/>
        </authorList>
    </citation>
    <scope>NUCLEOTIDE SEQUENCE [LARGE SCALE GENOMIC DNA]</scope>
    <source>
        <strain evidence="2 3">RM8964</strain>
    </source>
</reference>
<dbReference type="Proteomes" id="UP000194265">
    <property type="component" value="Chromosome"/>
</dbReference>
<sequence length="218" mass="25318">MITTGQKIRNLRNLYHITQAEFAKNIGINRGNLVSYENEVNNVPHYVIEKICLATGITQDYFDENITLTEAFKISNLNIDKPKFQNKQISTFLLYNSLQQLIDKKQPIRVEDNSSILQTIFDVDTKNFIFLKIKNKEGLPLAQDGDFLDISLDINLIKSYDWIIISYLDEVMIVRYNRISQDQISLQADDKKFIISLDEFKNIKIYAIVKNVISCKQV</sequence>
<feature type="domain" description="HTH cro/C1-type" evidence="1">
    <location>
        <begin position="8"/>
        <end position="62"/>
    </location>
</feature>
<dbReference type="Pfam" id="PF01381">
    <property type="entry name" value="HTH_3"/>
    <property type="match status" value="1"/>
</dbReference>
<accession>A0A1X9T351</accession>
<dbReference type="CDD" id="cd00093">
    <property type="entry name" value="HTH_XRE"/>
    <property type="match status" value="1"/>
</dbReference>
<dbReference type="EMBL" id="CP018791">
    <property type="protein sequence ID" value="ARR02901.1"/>
    <property type="molecule type" value="Genomic_DNA"/>
</dbReference>
<dbReference type="GO" id="GO:0003677">
    <property type="term" value="F:DNA binding"/>
    <property type="evidence" value="ECO:0007669"/>
    <property type="project" value="InterPro"/>
</dbReference>
<dbReference type="SMART" id="SM00530">
    <property type="entry name" value="HTH_XRE"/>
    <property type="match status" value="1"/>
</dbReference>
<evidence type="ECO:0000313" key="3">
    <source>
        <dbReference type="Proteomes" id="UP000194265"/>
    </source>
</evidence>
<organism evidence="2 3">
    <name type="scientific">Campylobacter vicugnae</name>
    <dbReference type="NCBI Taxonomy" id="1660076"/>
    <lineage>
        <taxon>Bacteria</taxon>
        <taxon>Pseudomonadati</taxon>
        <taxon>Campylobacterota</taxon>
        <taxon>Epsilonproteobacteria</taxon>
        <taxon>Campylobacterales</taxon>
        <taxon>Campylobacteraceae</taxon>
        <taxon>Campylobacter</taxon>
    </lineage>
</organism>
<dbReference type="Gene3D" id="1.10.260.40">
    <property type="entry name" value="lambda repressor-like DNA-binding domains"/>
    <property type="match status" value="1"/>
</dbReference>
<protein>
    <submittedName>
        <fullName evidence="2">Transcriptional regulator, XRE family (Peptidase S24 LexA-like domain)</fullName>
    </submittedName>
</protein>
<name>A0A1X9T351_9BACT</name>
<dbReference type="RefSeq" id="WP_086334063.1">
    <property type="nucleotide sequence ID" value="NZ_CP018791.1"/>
</dbReference>
<dbReference type="PROSITE" id="PS50943">
    <property type="entry name" value="HTH_CROC1"/>
    <property type="match status" value="1"/>
</dbReference>
<evidence type="ECO:0000259" key="1">
    <source>
        <dbReference type="PROSITE" id="PS50943"/>
    </source>
</evidence>
<dbReference type="InterPro" id="IPR010982">
    <property type="entry name" value="Lambda_DNA-bd_dom_sf"/>
</dbReference>
<dbReference type="STRING" id="1660074.CVIC8964_1522"/>
<gene>
    <name evidence="2" type="ORF">CVIC8964_1522</name>
</gene>
<dbReference type="OrthoDB" id="1859224at2"/>
<proteinExistence type="predicted"/>
<dbReference type="InterPro" id="IPR001387">
    <property type="entry name" value="Cro/C1-type_HTH"/>
</dbReference>
<evidence type="ECO:0000313" key="2">
    <source>
        <dbReference type="EMBL" id="ARR02901.1"/>
    </source>
</evidence>
<dbReference type="SUPFAM" id="SSF47413">
    <property type="entry name" value="lambda repressor-like DNA-binding domains"/>
    <property type="match status" value="1"/>
</dbReference>